<sequence>MDITNYIDLLLDTALKEDIRTGDITSEACIPEDAILTGRFIAKQAGILAGLPFLSLLFKKIDPRIEVQLLVSEGSYQKAGTVIAKVFGPARGIFSGERVALNLLQHASGVATLTNQYVRKVSGFDCSILDTRKTLPGLRALEKYAVTVGGGVNHRFGLDDRLIIKRNHLAFVGTTTPHPIREAVLRVKNHRPDLPIEIEIQDIDQLAEALDTEAETIMLCRMPPHEIKKCVHFIRKTDKKVFIESLGTITLETIQAYAETGVDGISLGSLTLSSHALDIAMRLASSE</sequence>
<proteinExistence type="inferred from homology"/>
<evidence type="ECO:0000256" key="7">
    <source>
        <dbReference type="ARBA" id="ARBA00022676"/>
    </source>
</evidence>
<keyword evidence="7 12" id="KW-0328">Glycosyltransferase</keyword>
<dbReference type="InterPro" id="IPR002638">
    <property type="entry name" value="Quinolinate_PRibosylTrfase_C"/>
</dbReference>
<dbReference type="InterPro" id="IPR036068">
    <property type="entry name" value="Nicotinate_pribotase-like_C"/>
</dbReference>
<evidence type="ECO:0000256" key="5">
    <source>
        <dbReference type="ARBA" id="ARBA00011944"/>
    </source>
</evidence>
<dbReference type="EMBL" id="FR872580">
    <property type="protein sequence ID" value="CCB85815.1"/>
    <property type="molecule type" value="Genomic_DNA"/>
</dbReference>
<evidence type="ECO:0000259" key="14">
    <source>
        <dbReference type="Pfam" id="PF02749"/>
    </source>
</evidence>
<dbReference type="CDD" id="cd01572">
    <property type="entry name" value="QPRTase"/>
    <property type="match status" value="1"/>
</dbReference>
<dbReference type="FunFam" id="3.20.20.70:FF:000030">
    <property type="entry name" value="Nicotinate-nucleotide pyrophosphorylase, carboxylating"/>
    <property type="match status" value="1"/>
</dbReference>
<dbReference type="RefSeq" id="WP_006341845.1">
    <property type="nucleotide sequence ID" value="NC_015702.1"/>
</dbReference>
<evidence type="ECO:0000256" key="10">
    <source>
        <dbReference type="ARBA" id="ARBA00047445"/>
    </source>
</evidence>
<evidence type="ECO:0000256" key="8">
    <source>
        <dbReference type="ARBA" id="ARBA00022679"/>
    </source>
</evidence>
<name>F8KY80_PARAV</name>
<dbReference type="OrthoDB" id="9782546at2"/>
<dbReference type="Proteomes" id="UP000000495">
    <property type="component" value="Chromosome"/>
</dbReference>
<comment type="catalytic activity">
    <reaction evidence="10">
        <text>nicotinate beta-D-ribonucleotide + CO2 + diphosphate = quinolinate + 5-phospho-alpha-D-ribose 1-diphosphate + 2 H(+)</text>
        <dbReference type="Rhea" id="RHEA:12733"/>
        <dbReference type="ChEBI" id="CHEBI:15378"/>
        <dbReference type="ChEBI" id="CHEBI:16526"/>
        <dbReference type="ChEBI" id="CHEBI:29959"/>
        <dbReference type="ChEBI" id="CHEBI:33019"/>
        <dbReference type="ChEBI" id="CHEBI:57502"/>
        <dbReference type="ChEBI" id="CHEBI:58017"/>
        <dbReference type="EC" id="2.4.2.19"/>
    </reaction>
</comment>
<keyword evidence="8 12" id="KW-0808">Transferase</keyword>
<dbReference type="eggNOG" id="COG0157">
    <property type="taxonomic scope" value="Bacteria"/>
</dbReference>
<comment type="similarity">
    <text evidence="3 12">Belongs to the NadC/ModD family.</text>
</comment>
<reference key="1">
    <citation type="journal article" date="2011" name="Mol. Biol. Evol.">
        <title>Unity in variety -- the pan-genome of the Chlamydiae.</title>
        <authorList>
            <person name="Collingro A."/>
            <person name="Tischler P."/>
            <person name="Weinmaier T."/>
            <person name="Penz T."/>
            <person name="Heinz E."/>
            <person name="Brunham R.C."/>
            <person name="Read T.D."/>
            <person name="Bavoil P.M."/>
            <person name="Sachse K."/>
            <person name="Kahane S."/>
            <person name="Friedman M.G."/>
            <person name="Rattei T."/>
            <person name="Myers G.S.A."/>
            <person name="Horn M."/>
        </authorList>
    </citation>
    <scope>NUCLEOTIDE SEQUENCE</scope>
    <source>
        <strain>UV7</strain>
    </source>
</reference>
<evidence type="ECO:0000256" key="2">
    <source>
        <dbReference type="ARBA" id="ARBA00004893"/>
    </source>
</evidence>
<dbReference type="Pfam" id="PF01729">
    <property type="entry name" value="QRPTase_C"/>
    <property type="match status" value="1"/>
</dbReference>
<keyword evidence="16" id="KW-1185">Reference proteome</keyword>
<dbReference type="InterPro" id="IPR004393">
    <property type="entry name" value="NadC"/>
</dbReference>
<dbReference type="HOGENOM" id="CLU_039622_0_1_0"/>
<feature type="domain" description="Quinolinate phosphoribosyl transferase C-terminal" evidence="13">
    <location>
        <begin position="110"/>
        <end position="282"/>
    </location>
</feature>
<evidence type="ECO:0000256" key="6">
    <source>
        <dbReference type="ARBA" id="ARBA00022642"/>
    </source>
</evidence>
<dbReference type="InterPro" id="IPR013785">
    <property type="entry name" value="Aldolase_TIM"/>
</dbReference>
<evidence type="ECO:0000256" key="3">
    <source>
        <dbReference type="ARBA" id="ARBA00009400"/>
    </source>
</evidence>
<dbReference type="AlphaFoldDB" id="F8KY80"/>
<dbReference type="EC" id="2.4.2.19" evidence="5"/>
<feature type="domain" description="Quinolinate phosphoribosyl transferase N-terminal" evidence="14">
    <location>
        <begin position="23"/>
        <end position="108"/>
    </location>
</feature>
<dbReference type="GO" id="GO:0034213">
    <property type="term" value="P:quinolinate catabolic process"/>
    <property type="evidence" value="ECO:0007669"/>
    <property type="project" value="TreeGrafter"/>
</dbReference>
<dbReference type="PIRSF" id="PIRSF006250">
    <property type="entry name" value="NadC_ModD"/>
    <property type="match status" value="1"/>
</dbReference>
<dbReference type="Gene3D" id="3.20.20.70">
    <property type="entry name" value="Aldolase class I"/>
    <property type="match status" value="1"/>
</dbReference>
<protein>
    <recommendedName>
        <fullName evidence="11">Probable nicotinate-nucleotide pyrophosphorylase [carboxylating]</fullName>
        <ecNumber evidence="5">2.4.2.19</ecNumber>
    </recommendedName>
    <alternativeName>
        <fullName evidence="9">Quinolinate phosphoribosyltransferase [decarboxylating]</fullName>
    </alternativeName>
</protein>
<dbReference type="Pfam" id="PF02749">
    <property type="entry name" value="QRPTase_N"/>
    <property type="match status" value="1"/>
</dbReference>
<evidence type="ECO:0000259" key="13">
    <source>
        <dbReference type="Pfam" id="PF01729"/>
    </source>
</evidence>
<dbReference type="InterPro" id="IPR037128">
    <property type="entry name" value="Quinolinate_PRibosylTase_N_sf"/>
</dbReference>
<dbReference type="KEGG" id="puv:PUV_08650"/>
<evidence type="ECO:0000313" key="16">
    <source>
        <dbReference type="Proteomes" id="UP000000495"/>
    </source>
</evidence>
<evidence type="ECO:0000256" key="11">
    <source>
        <dbReference type="ARBA" id="ARBA00069173"/>
    </source>
</evidence>
<gene>
    <name evidence="15" type="primary">nadC</name>
    <name evidence="15" type="ordered locus">PUV_08650</name>
</gene>
<dbReference type="NCBIfam" id="TIGR00078">
    <property type="entry name" value="nadC"/>
    <property type="match status" value="1"/>
</dbReference>
<comment type="pathway">
    <text evidence="2">Cofactor biosynthesis; NAD(+) biosynthesis; nicotinate D-ribonucleotide from quinolinate: step 1/1.</text>
</comment>
<dbReference type="GO" id="GO:0009435">
    <property type="term" value="P:NAD+ biosynthetic process"/>
    <property type="evidence" value="ECO:0007669"/>
    <property type="project" value="UniProtKB-UniPathway"/>
</dbReference>
<evidence type="ECO:0000256" key="1">
    <source>
        <dbReference type="ARBA" id="ARBA00003237"/>
    </source>
</evidence>
<evidence type="ECO:0000256" key="4">
    <source>
        <dbReference type="ARBA" id="ARBA00011218"/>
    </source>
</evidence>
<reference evidence="15 16" key="2">
    <citation type="journal article" date="2011" name="Mol. Biol. Evol.">
        <title>Unity in variety--the pan-genome of the Chlamydiae.</title>
        <authorList>
            <person name="Collingro A."/>
            <person name="Tischler P."/>
            <person name="Weinmaier T."/>
            <person name="Penz T."/>
            <person name="Heinz E."/>
            <person name="Brunham R.C."/>
            <person name="Read T.D."/>
            <person name="Bavoil P.M."/>
            <person name="Sachse K."/>
            <person name="Kahane S."/>
            <person name="Friedman M.G."/>
            <person name="Rattei T."/>
            <person name="Myers G.S."/>
            <person name="Horn M."/>
        </authorList>
    </citation>
    <scope>NUCLEOTIDE SEQUENCE [LARGE SCALE GENOMIC DNA]</scope>
    <source>
        <strain evidence="16">UV7</strain>
    </source>
</reference>
<dbReference type="PANTHER" id="PTHR32179">
    <property type="entry name" value="NICOTINATE-NUCLEOTIDE PYROPHOSPHORYLASE [CARBOXYLATING]"/>
    <property type="match status" value="1"/>
</dbReference>
<dbReference type="InterPro" id="IPR022412">
    <property type="entry name" value="Quinolinate_PRibosylTrfase_N"/>
</dbReference>
<dbReference type="SUPFAM" id="SSF54675">
    <property type="entry name" value="Nicotinate/Quinolinate PRTase N-terminal domain-like"/>
    <property type="match status" value="1"/>
</dbReference>
<evidence type="ECO:0000256" key="12">
    <source>
        <dbReference type="PIRNR" id="PIRNR006250"/>
    </source>
</evidence>
<keyword evidence="6" id="KW-0662">Pyridine nucleotide biosynthesis</keyword>
<organism evidence="15 16">
    <name type="scientific">Parachlamydia acanthamoebae (strain UV7)</name>
    <dbReference type="NCBI Taxonomy" id="765952"/>
    <lineage>
        <taxon>Bacteria</taxon>
        <taxon>Pseudomonadati</taxon>
        <taxon>Chlamydiota</taxon>
        <taxon>Chlamydiia</taxon>
        <taxon>Parachlamydiales</taxon>
        <taxon>Parachlamydiaceae</taxon>
        <taxon>Parachlamydia</taxon>
    </lineage>
</organism>
<evidence type="ECO:0000256" key="9">
    <source>
        <dbReference type="ARBA" id="ARBA00033102"/>
    </source>
</evidence>
<dbReference type="FunFam" id="3.90.1170.20:FF:000001">
    <property type="entry name" value="Nicotinate-nucleotide diphosphorylase (Carboxylating)"/>
    <property type="match status" value="1"/>
</dbReference>
<dbReference type="SUPFAM" id="SSF51690">
    <property type="entry name" value="Nicotinate/Quinolinate PRTase C-terminal domain-like"/>
    <property type="match status" value="1"/>
</dbReference>
<evidence type="ECO:0000313" key="15">
    <source>
        <dbReference type="EMBL" id="CCB85815.1"/>
    </source>
</evidence>
<comment type="subunit">
    <text evidence="4">Hexamer formed by 3 homodimers.</text>
</comment>
<dbReference type="GO" id="GO:0004514">
    <property type="term" value="F:nicotinate-nucleotide diphosphorylase (carboxylating) activity"/>
    <property type="evidence" value="ECO:0007669"/>
    <property type="project" value="UniProtKB-EC"/>
</dbReference>
<dbReference type="GO" id="GO:0005737">
    <property type="term" value="C:cytoplasm"/>
    <property type="evidence" value="ECO:0007669"/>
    <property type="project" value="TreeGrafter"/>
</dbReference>
<accession>F8KY80</accession>
<dbReference type="Gene3D" id="3.90.1170.20">
    <property type="entry name" value="Quinolinate phosphoribosyl transferase, N-terminal domain"/>
    <property type="match status" value="1"/>
</dbReference>
<comment type="function">
    <text evidence="1">Involved in the catabolism of quinolinic acid (QA).</text>
</comment>
<dbReference type="PANTHER" id="PTHR32179:SF3">
    <property type="entry name" value="NICOTINATE-NUCLEOTIDE PYROPHOSPHORYLASE [CARBOXYLATING]"/>
    <property type="match status" value="1"/>
</dbReference>
<dbReference type="InterPro" id="IPR027277">
    <property type="entry name" value="NadC/ModD"/>
</dbReference>
<dbReference type="STRING" id="765952.PUV_08650"/>
<dbReference type="UniPathway" id="UPA00253">
    <property type="reaction ID" value="UER00331"/>
</dbReference>